<dbReference type="InterPro" id="IPR008978">
    <property type="entry name" value="HSP20-like_chaperone"/>
</dbReference>
<keyword evidence="5" id="KW-0539">Nucleus</keyword>
<dbReference type="PANTHER" id="PTHR21664">
    <property type="entry name" value="CHRONIC MYELOGENOUS LEUKEMIA TUMOR ANTIGEN 66"/>
    <property type="match status" value="1"/>
</dbReference>
<proteinExistence type="predicted"/>
<name>A0ABM1B532_LIMPO</name>
<dbReference type="InterPro" id="IPR037895">
    <property type="entry name" value="NUDCD1"/>
</dbReference>
<dbReference type="Gene3D" id="2.60.40.790">
    <property type="match status" value="1"/>
</dbReference>
<evidence type="ECO:0000256" key="4">
    <source>
        <dbReference type="ARBA" id="ARBA00022490"/>
    </source>
</evidence>
<protein>
    <recommendedName>
        <fullName evidence="3">NudC domain-containing protein 1</fullName>
    </recommendedName>
</protein>
<keyword evidence="7" id="KW-1185">Reference proteome</keyword>
<evidence type="ECO:0000256" key="5">
    <source>
        <dbReference type="ARBA" id="ARBA00023242"/>
    </source>
</evidence>
<accession>A0ABM1B532</accession>
<evidence type="ECO:0000256" key="3">
    <source>
        <dbReference type="ARBA" id="ARBA00018915"/>
    </source>
</evidence>
<dbReference type="GeneID" id="106459869"/>
<dbReference type="PANTHER" id="PTHR21664:SF1">
    <property type="entry name" value="NUDC DOMAIN-CONTAINING PROTEIN 1"/>
    <property type="match status" value="1"/>
</dbReference>
<dbReference type="Pfam" id="PF04969">
    <property type="entry name" value="CS"/>
    <property type="match status" value="1"/>
</dbReference>
<feature type="domain" description="CS" evidence="6">
    <location>
        <begin position="281"/>
        <end position="368"/>
    </location>
</feature>
<dbReference type="InterPro" id="IPR007052">
    <property type="entry name" value="CS_dom"/>
</dbReference>
<keyword evidence="4" id="KW-0963">Cytoplasm</keyword>
<dbReference type="SUPFAM" id="SSF49764">
    <property type="entry name" value="HSP20-like chaperones"/>
    <property type="match status" value="1"/>
</dbReference>
<reference evidence="8" key="1">
    <citation type="submission" date="2025-08" db="UniProtKB">
        <authorList>
            <consortium name="RefSeq"/>
        </authorList>
    </citation>
    <scope>IDENTIFICATION</scope>
    <source>
        <tissue evidence="8">Muscle</tissue>
    </source>
</reference>
<dbReference type="Proteomes" id="UP000694941">
    <property type="component" value="Unplaced"/>
</dbReference>
<evidence type="ECO:0000259" key="6">
    <source>
        <dbReference type="PROSITE" id="PS51203"/>
    </source>
</evidence>
<evidence type="ECO:0000313" key="8">
    <source>
        <dbReference type="RefSeq" id="XP_013774995.1"/>
    </source>
</evidence>
<dbReference type="CDD" id="cd06467">
    <property type="entry name" value="p23_NUDC_like"/>
    <property type="match status" value="1"/>
</dbReference>
<sequence length="594" mass="67088">MAVQIDFKPNRDLLDPKFESYRLSLDPLPVLKQQLSGGVESVDLGDDQYGYLHVRMAGIVNHLFQDSWAPECVFFASEAHHVFWVKLSQDGKLTKPRIVWQLPSDSSRPNANTTISFPCADWTVVSDGAGGIYLLSTPSRTEGEPWQLCHTYHVESCYPPCHLLHSVHYNFPSSHQVECLLAHISRPQDVEGNLKLSETTMHFVCVLEWISFSSAVGSETVSWNIKRQRRLVGGSFPNYAAIDPAGGALCLASEREFSFIYDSQKQNDKDEVEKVGDLKPSTPPLYTYIQSLEDITVVFKIPETITKGDIEVDFHLSSMEVKIRGKVVLQGLLWNNIDVEASTWTVEETKLEVILTKKETGLVWQELVKGDSRGEEVLDPALVEEIHNRLAHLTSENELIDGSAKPAYNPHQLEECDVSSEFFMFLRLEGDSHHVTHQSNIGGHQWLFQSMVSPEKLPTLCLRHDVDGLLWQPKNVLSEDEPEQFRVEHIATFPALGFVQASKQDRKYIVGSPDFSYAVLSDNTRHIYIYRQPESLNAAIELRNRKTGQEVSSIAKQHVVNLEQCDAILGLQACKHCIFVLSKYVLFAIKINES</sequence>
<gene>
    <name evidence="8" type="primary">LOC106459869</name>
</gene>
<evidence type="ECO:0000313" key="7">
    <source>
        <dbReference type="Proteomes" id="UP000694941"/>
    </source>
</evidence>
<dbReference type="PROSITE" id="PS51203">
    <property type="entry name" value="CS"/>
    <property type="match status" value="1"/>
</dbReference>
<comment type="subcellular location">
    <subcellularLocation>
        <location evidence="2">Cytoplasm</location>
    </subcellularLocation>
    <subcellularLocation>
        <location evidence="1">Nucleus</location>
    </subcellularLocation>
</comment>
<evidence type="ECO:0000256" key="1">
    <source>
        <dbReference type="ARBA" id="ARBA00004123"/>
    </source>
</evidence>
<evidence type="ECO:0000256" key="2">
    <source>
        <dbReference type="ARBA" id="ARBA00004496"/>
    </source>
</evidence>
<organism evidence="7 8">
    <name type="scientific">Limulus polyphemus</name>
    <name type="common">Atlantic horseshoe crab</name>
    <dbReference type="NCBI Taxonomy" id="6850"/>
    <lineage>
        <taxon>Eukaryota</taxon>
        <taxon>Metazoa</taxon>
        <taxon>Ecdysozoa</taxon>
        <taxon>Arthropoda</taxon>
        <taxon>Chelicerata</taxon>
        <taxon>Merostomata</taxon>
        <taxon>Xiphosura</taxon>
        <taxon>Limulidae</taxon>
        <taxon>Limulus</taxon>
    </lineage>
</organism>
<dbReference type="RefSeq" id="XP_013774995.1">
    <property type="nucleotide sequence ID" value="XM_013919541.2"/>
</dbReference>